<evidence type="ECO:0000259" key="2">
    <source>
        <dbReference type="Pfam" id="PF05685"/>
    </source>
</evidence>
<dbReference type="CDD" id="cd06260">
    <property type="entry name" value="DUF820-like"/>
    <property type="match status" value="1"/>
</dbReference>
<gene>
    <name evidence="3" type="ORF">GCM10017559_71250</name>
</gene>
<keyword evidence="3" id="KW-0255">Endonuclease</keyword>
<keyword evidence="3" id="KW-0378">Hydrolase</keyword>
<dbReference type="Pfam" id="PF05685">
    <property type="entry name" value="Uma2"/>
    <property type="match status" value="1"/>
</dbReference>
<dbReference type="Proteomes" id="UP001499930">
    <property type="component" value="Unassembled WGS sequence"/>
</dbReference>
<reference evidence="4" key="1">
    <citation type="journal article" date="2019" name="Int. J. Syst. Evol. Microbiol.">
        <title>The Global Catalogue of Microorganisms (GCM) 10K type strain sequencing project: providing services to taxonomists for standard genome sequencing and annotation.</title>
        <authorList>
            <consortium name="The Broad Institute Genomics Platform"/>
            <consortium name="The Broad Institute Genome Sequencing Center for Infectious Disease"/>
            <person name="Wu L."/>
            <person name="Ma J."/>
        </authorList>
    </citation>
    <scope>NUCLEOTIDE SEQUENCE [LARGE SCALE GENOMIC DNA]</scope>
    <source>
        <strain evidence="4">JCM 3106</strain>
    </source>
</reference>
<dbReference type="GO" id="GO:0004519">
    <property type="term" value="F:endonuclease activity"/>
    <property type="evidence" value="ECO:0007669"/>
    <property type="project" value="UniProtKB-KW"/>
</dbReference>
<protein>
    <submittedName>
        <fullName evidence="3">Uma2 family endonuclease</fullName>
    </submittedName>
</protein>
<keyword evidence="4" id="KW-1185">Reference proteome</keyword>
<feature type="compositionally biased region" description="Low complexity" evidence="1">
    <location>
        <begin position="11"/>
        <end position="21"/>
    </location>
</feature>
<sequence>MDEGETPDTGRVTTMATTEPTTRRTVLHGEPPFTVDDLLTFPDDGNRYELFNGSLLVSPSPIPLHQRAIARLMRILEDAAPPEYEPMQEVNLRVSDRDFFIPDLVVVPTETVEETELMFAPRDLLLAVEIVSPSTRARDRHLKRAAYAAAGIPVYWRIELSDGPSIHVHELAGDEYKPAERHDAGEAANLSVPFEVSFDPAVLVRPRA</sequence>
<feature type="region of interest" description="Disordered" evidence="1">
    <location>
        <begin position="1"/>
        <end position="21"/>
    </location>
</feature>
<evidence type="ECO:0000313" key="4">
    <source>
        <dbReference type="Proteomes" id="UP001499930"/>
    </source>
</evidence>
<proteinExistence type="predicted"/>
<organism evidence="3 4">
    <name type="scientific">Streptosporangium longisporum</name>
    <dbReference type="NCBI Taxonomy" id="46187"/>
    <lineage>
        <taxon>Bacteria</taxon>
        <taxon>Bacillati</taxon>
        <taxon>Actinomycetota</taxon>
        <taxon>Actinomycetes</taxon>
        <taxon>Streptosporangiales</taxon>
        <taxon>Streptosporangiaceae</taxon>
        <taxon>Streptosporangium</taxon>
    </lineage>
</organism>
<dbReference type="InterPro" id="IPR012296">
    <property type="entry name" value="Nuclease_put_TT1808"/>
</dbReference>
<dbReference type="InterPro" id="IPR008538">
    <property type="entry name" value="Uma2"/>
</dbReference>
<comment type="caution">
    <text evidence="3">The sequence shown here is derived from an EMBL/GenBank/DDBJ whole genome shotgun (WGS) entry which is preliminary data.</text>
</comment>
<keyword evidence="3" id="KW-0540">Nuclease</keyword>
<dbReference type="EMBL" id="BAAAWD010000020">
    <property type="protein sequence ID" value="GAA3033604.1"/>
    <property type="molecule type" value="Genomic_DNA"/>
</dbReference>
<feature type="domain" description="Putative restriction endonuclease" evidence="2">
    <location>
        <begin position="36"/>
        <end position="195"/>
    </location>
</feature>
<evidence type="ECO:0000256" key="1">
    <source>
        <dbReference type="SAM" id="MobiDB-lite"/>
    </source>
</evidence>
<name>A0ABP6L790_9ACTN</name>
<dbReference type="PANTHER" id="PTHR35400">
    <property type="entry name" value="SLR1083 PROTEIN"/>
    <property type="match status" value="1"/>
</dbReference>
<dbReference type="SUPFAM" id="SSF52980">
    <property type="entry name" value="Restriction endonuclease-like"/>
    <property type="match status" value="1"/>
</dbReference>
<accession>A0ABP6L790</accession>
<evidence type="ECO:0000313" key="3">
    <source>
        <dbReference type="EMBL" id="GAA3033604.1"/>
    </source>
</evidence>
<dbReference type="InterPro" id="IPR011335">
    <property type="entry name" value="Restrct_endonuc-II-like"/>
</dbReference>
<dbReference type="PANTHER" id="PTHR35400:SF3">
    <property type="entry name" value="SLL1072 PROTEIN"/>
    <property type="match status" value="1"/>
</dbReference>
<dbReference type="Gene3D" id="3.90.1570.10">
    <property type="entry name" value="tt1808, chain A"/>
    <property type="match status" value="1"/>
</dbReference>